<comment type="caution">
    <text evidence="1">The sequence shown here is derived from an EMBL/GenBank/DDBJ whole genome shotgun (WGS) entry which is preliminary data.</text>
</comment>
<sequence>MGARGPALRSPARMPSVVIIGKTFYGQYNRCYSAVTNPINRIADDGQTISLGDTFPVQQWAFEGSYEPTCVVLPLPAQLVEVPLLPMQGRHSNTLRSGYRFSGLCAPPDSLAMPVTLVSDVSAHFFLIFDGRDTLSLATRVKSEITKVSCFIDGS</sequence>
<gene>
    <name evidence="1" type="primary">jg17917</name>
    <name evidence="1" type="ORF">PAEG_LOCUS15185</name>
</gene>
<keyword evidence="2" id="KW-1185">Reference proteome</keyword>
<name>A0A8S4RMH8_9NEOP</name>
<organism evidence="1 2">
    <name type="scientific">Pararge aegeria aegeria</name>
    <dbReference type="NCBI Taxonomy" id="348720"/>
    <lineage>
        <taxon>Eukaryota</taxon>
        <taxon>Metazoa</taxon>
        <taxon>Ecdysozoa</taxon>
        <taxon>Arthropoda</taxon>
        <taxon>Hexapoda</taxon>
        <taxon>Insecta</taxon>
        <taxon>Pterygota</taxon>
        <taxon>Neoptera</taxon>
        <taxon>Endopterygota</taxon>
        <taxon>Lepidoptera</taxon>
        <taxon>Glossata</taxon>
        <taxon>Ditrysia</taxon>
        <taxon>Papilionoidea</taxon>
        <taxon>Nymphalidae</taxon>
        <taxon>Satyrinae</taxon>
        <taxon>Satyrini</taxon>
        <taxon>Parargina</taxon>
        <taxon>Pararge</taxon>
    </lineage>
</organism>
<evidence type="ECO:0000313" key="2">
    <source>
        <dbReference type="Proteomes" id="UP000838756"/>
    </source>
</evidence>
<accession>A0A8S4RMH8</accession>
<evidence type="ECO:0000313" key="1">
    <source>
        <dbReference type="EMBL" id="CAH2238031.1"/>
    </source>
</evidence>
<dbReference type="EMBL" id="CAKXAJ010025315">
    <property type="protein sequence ID" value="CAH2238031.1"/>
    <property type="molecule type" value="Genomic_DNA"/>
</dbReference>
<dbReference type="Proteomes" id="UP000838756">
    <property type="component" value="Unassembled WGS sequence"/>
</dbReference>
<protein>
    <submittedName>
        <fullName evidence="1">Jg17917 protein</fullName>
    </submittedName>
</protein>
<reference evidence="1" key="1">
    <citation type="submission" date="2022-03" db="EMBL/GenBank/DDBJ databases">
        <authorList>
            <person name="Lindestad O."/>
        </authorList>
    </citation>
    <scope>NUCLEOTIDE SEQUENCE</scope>
</reference>
<proteinExistence type="predicted"/>
<dbReference type="AlphaFoldDB" id="A0A8S4RMH8"/>